<organism evidence="4 5">
    <name type="scientific">Lymnaea stagnalis</name>
    <name type="common">Great pond snail</name>
    <name type="synonym">Helix stagnalis</name>
    <dbReference type="NCBI Taxonomy" id="6523"/>
    <lineage>
        <taxon>Eukaryota</taxon>
        <taxon>Metazoa</taxon>
        <taxon>Spiralia</taxon>
        <taxon>Lophotrochozoa</taxon>
        <taxon>Mollusca</taxon>
        <taxon>Gastropoda</taxon>
        <taxon>Heterobranchia</taxon>
        <taxon>Euthyneura</taxon>
        <taxon>Panpulmonata</taxon>
        <taxon>Hygrophila</taxon>
        <taxon>Lymnaeoidea</taxon>
        <taxon>Lymnaeidae</taxon>
        <taxon>Lymnaea</taxon>
    </lineage>
</organism>
<reference evidence="4 5" key="1">
    <citation type="submission" date="2024-04" db="EMBL/GenBank/DDBJ databases">
        <authorList>
            <consortium name="Genoscope - CEA"/>
            <person name="William W."/>
        </authorList>
    </citation>
    <scope>NUCLEOTIDE SEQUENCE [LARGE SCALE GENOMIC DNA]</scope>
</reference>
<accession>A0AAV2IC66</accession>
<name>A0AAV2IC66_LYMST</name>
<keyword evidence="5" id="KW-1185">Reference proteome</keyword>
<keyword evidence="2" id="KW-0812">Transmembrane</keyword>
<feature type="compositionally biased region" description="Basic and acidic residues" evidence="1">
    <location>
        <begin position="166"/>
        <end position="181"/>
    </location>
</feature>
<evidence type="ECO:0000256" key="2">
    <source>
        <dbReference type="SAM" id="Phobius"/>
    </source>
</evidence>
<evidence type="ECO:0000256" key="1">
    <source>
        <dbReference type="SAM" id="MobiDB-lite"/>
    </source>
</evidence>
<dbReference type="Proteomes" id="UP001497497">
    <property type="component" value="Unassembled WGS sequence"/>
</dbReference>
<comment type="caution">
    <text evidence="4">The sequence shown here is derived from an EMBL/GenBank/DDBJ whole genome shotgun (WGS) entry which is preliminary data.</text>
</comment>
<feature type="region of interest" description="Disordered" evidence="1">
    <location>
        <begin position="166"/>
        <end position="192"/>
    </location>
</feature>
<protein>
    <submittedName>
        <fullName evidence="4">Uncharacterized protein</fullName>
    </submittedName>
</protein>
<keyword evidence="2" id="KW-0472">Membrane</keyword>
<feature type="transmembrane region" description="Helical" evidence="2">
    <location>
        <begin position="76"/>
        <end position="102"/>
    </location>
</feature>
<dbReference type="EMBL" id="CAXITT010000625">
    <property type="protein sequence ID" value="CAL1544498.1"/>
    <property type="molecule type" value="Genomic_DNA"/>
</dbReference>
<evidence type="ECO:0000256" key="3">
    <source>
        <dbReference type="SAM" id="SignalP"/>
    </source>
</evidence>
<evidence type="ECO:0000313" key="5">
    <source>
        <dbReference type="Proteomes" id="UP001497497"/>
    </source>
</evidence>
<gene>
    <name evidence="4" type="ORF">GSLYS_00018011001</name>
</gene>
<evidence type="ECO:0000313" key="4">
    <source>
        <dbReference type="EMBL" id="CAL1544498.1"/>
    </source>
</evidence>
<keyword evidence="2" id="KW-1133">Transmembrane helix</keyword>
<proteinExistence type="predicted"/>
<sequence>MWSMAWTVLCLVISGLHACETGLYGDQCGLNCSELCKPEKPAGKPACHNDTGFCKEGCISGPKFDPVICDGTSKLLFLYVVFGSTAMSMFVLFIVIGVIFWCHRHQRCAEIQVKASRRDLYNSVVSQVEDNIYILPKPAEHADTPKVLEDDYLAPGEYITPIGDQRRQDDYITPNDQDRSGDYITPNDQENDLNTGQMVGLKVSQGNWAGAHFNNRDHPPAATTSTRPLMPSSLHKPSTVFEADNPPWAAAPAVPASPTRPATPTRQTTLTRPTRPTTPTLPPVTPKAKPCAPIKPPVRAKTPKAPSSPAPCVKRFIALINENNNERSEHADVPHLPAFTPQKRIGRQVFHGAAEDHPSTVTWNTWDSSKPTADDRPLEEADLRWNTVGGLSRDHRHARQGCEQNVVSEHLYEYCT</sequence>
<feature type="signal peptide" evidence="3">
    <location>
        <begin position="1"/>
        <end position="18"/>
    </location>
</feature>
<feature type="chain" id="PRO_5043685231" evidence="3">
    <location>
        <begin position="19"/>
        <end position="416"/>
    </location>
</feature>
<dbReference type="AlphaFoldDB" id="A0AAV2IC66"/>
<feature type="region of interest" description="Disordered" evidence="1">
    <location>
        <begin position="209"/>
        <end position="291"/>
    </location>
</feature>
<keyword evidence="3" id="KW-0732">Signal</keyword>
<feature type="compositionally biased region" description="Low complexity" evidence="1">
    <location>
        <begin position="246"/>
        <end position="278"/>
    </location>
</feature>